<proteinExistence type="predicted"/>
<name>A0A812NS98_9DINO</name>
<gene>
    <name evidence="1" type="ORF">SNAT2548_LOCUS16848</name>
</gene>
<dbReference type="Proteomes" id="UP000604046">
    <property type="component" value="Unassembled WGS sequence"/>
</dbReference>
<evidence type="ECO:0000313" key="1">
    <source>
        <dbReference type="EMBL" id="CAE7321533.1"/>
    </source>
</evidence>
<accession>A0A812NS98</accession>
<dbReference type="AlphaFoldDB" id="A0A812NS98"/>
<dbReference type="EMBL" id="CAJNDS010002093">
    <property type="protein sequence ID" value="CAE7321533.1"/>
    <property type="molecule type" value="Genomic_DNA"/>
</dbReference>
<organism evidence="1 2">
    <name type="scientific">Symbiodinium natans</name>
    <dbReference type="NCBI Taxonomy" id="878477"/>
    <lineage>
        <taxon>Eukaryota</taxon>
        <taxon>Sar</taxon>
        <taxon>Alveolata</taxon>
        <taxon>Dinophyceae</taxon>
        <taxon>Suessiales</taxon>
        <taxon>Symbiodiniaceae</taxon>
        <taxon>Symbiodinium</taxon>
    </lineage>
</organism>
<reference evidence="1" key="1">
    <citation type="submission" date="2021-02" db="EMBL/GenBank/DDBJ databases">
        <authorList>
            <person name="Dougan E. K."/>
            <person name="Rhodes N."/>
            <person name="Thang M."/>
            <person name="Chan C."/>
        </authorList>
    </citation>
    <scope>NUCLEOTIDE SEQUENCE</scope>
</reference>
<dbReference type="InterPro" id="IPR029063">
    <property type="entry name" value="SAM-dependent_MTases_sf"/>
</dbReference>
<sequence>MGALDDAHLMTKWAEVAMEEVLSSQKSSEVDEFFEADAMRSLTPDKNECRCEEDVDSEQDMSVTAKLGEWDTESCADRVLLCTDDAGCATSVRPLWWVTLLRQHLPIPDPSDKSRLPVKVLSGCSGMLSEAKVFEVLGIPFELHSVSDPDVHCQSVMQANFAPPHMYKDLKAQMQDGGCLLHPHVTTCRPEGSFGKCDFFHAGSPCPPFSVYRAKRHSSGSVAGHKDFDVSLQLLQWLQAFEPEAGCLEQVCGFGLAEDASDDSSPLERHPVSQSACLGFFLLLDVLTRHLSLVPGNPGTAECSLEC</sequence>
<evidence type="ECO:0000313" key="2">
    <source>
        <dbReference type="Proteomes" id="UP000604046"/>
    </source>
</evidence>
<dbReference type="OrthoDB" id="419156at2759"/>
<dbReference type="Gene3D" id="3.40.50.150">
    <property type="entry name" value="Vaccinia Virus protein VP39"/>
    <property type="match status" value="1"/>
</dbReference>
<dbReference type="SUPFAM" id="SSF53335">
    <property type="entry name" value="S-adenosyl-L-methionine-dependent methyltransferases"/>
    <property type="match status" value="1"/>
</dbReference>
<comment type="caution">
    <text evidence="1">The sequence shown here is derived from an EMBL/GenBank/DDBJ whole genome shotgun (WGS) entry which is preliminary data.</text>
</comment>
<protein>
    <submittedName>
        <fullName evidence="1">Uncharacterized protein</fullName>
    </submittedName>
</protein>
<keyword evidence="2" id="KW-1185">Reference proteome</keyword>